<comment type="caution">
    <text evidence="4">The sequence shown here is derived from an EMBL/GenBank/DDBJ whole genome shotgun (WGS) entry which is preliminary data.</text>
</comment>
<dbReference type="EMBL" id="MU150242">
    <property type="protein sequence ID" value="KAF9466304.1"/>
    <property type="molecule type" value="Genomic_DNA"/>
</dbReference>
<dbReference type="AlphaFoldDB" id="A0A9P5YCT2"/>
<evidence type="ECO:0000313" key="4">
    <source>
        <dbReference type="EMBL" id="KAF9466304.1"/>
    </source>
</evidence>
<dbReference type="SUPFAM" id="SSF50685">
    <property type="entry name" value="Barwin-like endoglucanases"/>
    <property type="match status" value="1"/>
</dbReference>
<dbReference type="Proteomes" id="UP000807353">
    <property type="component" value="Unassembled WGS sequence"/>
</dbReference>
<gene>
    <name evidence="4" type="ORF">BDZ94DRAFT_1251631</name>
</gene>
<protein>
    <submittedName>
        <fullName evidence="4">RlpA-like double-psi beta-barrel-protein domain-containing protein-containing protein</fullName>
    </submittedName>
</protein>
<proteinExistence type="predicted"/>
<sequence length="250" mass="26473">MRFLVSAIAVLALFDSVVFASPHASDSFLKKRHLGRSPSVPSLEGNHNTSSLEKRVDNVRFSFFDPGLGACGGYSTNRDFIVALNTPQWDGGSHCGKTITIRYKGKSTQATIVDRCVECPYGALDFSRGLFDFFGSQDDGYLWGSWDFGSGAPPKPETTSHKPKPTPTPTPTPKPEPTTTKEVPTTSSTSKTKTSSKHSSTASTTSTSATTTGSATPTETAVPAPPDSFLYQLNLALMGLAGIAAAAAQE</sequence>
<feature type="signal peptide" evidence="3">
    <location>
        <begin position="1"/>
        <end position="20"/>
    </location>
</feature>
<dbReference type="Gene3D" id="2.40.40.10">
    <property type="entry name" value="RlpA-like domain"/>
    <property type="match status" value="1"/>
</dbReference>
<evidence type="ECO:0000256" key="2">
    <source>
        <dbReference type="SAM" id="MobiDB-lite"/>
    </source>
</evidence>
<dbReference type="PANTHER" id="PTHR31836:SF28">
    <property type="entry name" value="SRCR DOMAIN-CONTAINING PROTEIN-RELATED"/>
    <property type="match status" value="1"/>
</dbReference>
<feature type="region of interest" description="Disordered" evidence="2">
    <location>
        <begin position="152"/>
        <end position="226"/>
    </location>
</feature>
<dbReference type="InterPro" id="IPR051477">
    <property type="entry name" value="Expansin_CellWall"/>
</dbReference>
<feature type="compositionally biased region" description="Low complexity" evidence="2">
    <location>
        <begin position="177"/>
        <end position="222"/>
    </location>
</feature>
<evidence type="ECO:0000313" key="5">
    <source>
        <dbReference type="Proteomes" id="UP000807353"/>
    </source>
</evidence>
<dbReference type="CDD" id="cd22191">
    <property type="entry name" value="DPBB_RlpA_EXP_N-like"/>
    <property type="match status" value="1"/>
</dbReference>
<keyword evidence="5" id="KW-1185">Reference proteome</keyword>
<name>A0A9P5YCT2_9AGAR</name>
<evidence type="ECO:0000256" key="1">
    <source>
        <dbReference type="ARBA" id="ARBA00022729"/>
    </source>
</evidence>
<dbReference type="InterPro" id="IPR036908">
    <property type="entry name" value="RlpA-like_sf"/>
</dbReference>
<accession>A0A9P5YCT2</accession>
<evidence type="ECO:0000256" key="3">
    <source>
        <dbReference type="SAM" id="SignalP"/>
    </source>
</evidence>
<organism evidence="4 5">
    <name type="scientific">Collybia nuda</name>
    <dbReference type="NCBI Taxonomy" id="64659"/>
    <lineage>
        <taxon>Eukaryota</taxon>
        <taxon>Fungi</taxon>
        <taxon>Dikarya</taxon>
        <taxon>Basidiomycota</taxon>
        <taxon>Agaricomycotina</taxon>
        <taxon>Agaricomycetes</taxon>
        <taxon>Agaricomycetidae</taxon>
        <taxon>Agaricales</taxon>
        <taxon>Tricholomatineae</taxon>
        <taxon>Clitocybaceae</taxon>
        <taxon>Collybia</taxon>
    </lineage>
</organism>
<feature type="chain" id="PRO_5040341816" evidence="3">
    <location>
        <begin position="21"/>
        <end position="250"/>
    </location>
</feature>
<keyword evidence="1 3" id="KW-0732">Signal</keyword>
<reference evidence="4" key="1">
    <citation type="submission" date="2020-11" db="EMBL/GenBank/DDBJ databases">
        <authorList>
            <consortium name="DOE Joint Genome Institute"/>
            <person name="Ahrendt S."/>
            <person name="Riley R."/>
            <person name="Andreopoulos W."/>
            <person name="Labutti K."/>
            <person name="Pangilinan J."/>
            <person name="Ruiz-Duenas F.J."/>
            <person name="Barrasa J.M."/>
            <person name="Sanchez-Garcia M."/>
            <person name="Camarero S."/>
            <person name="Miyauchi S."/>
            <person name="Serrano A."/>
            <person name="Linde D."/>
            <person name="Babiker R."/>
            <person name="Drula E."/>
            <person name="Ayuso-Fernandez I."/>
            <person name="Pacheco R."/>
            <person name="Padilla G."/>
            <person name="Ferreira P."/>
            <person name="Barriuso J."/>
            <person name="Kellner H."/>
            <person name="Castanera R."/>
            <person name="Alfaro M."/>
            <person name="Ramirez L."/>
            <person name="Pisabarro A.G."/>
            <person name="Kuo A."/>
            <person name="Tritt A."/>
            <person name="Lipzen A."/>
            <person name="He G."/>
            <person name="Yan M."/>
            <person name="Ng V."/>
            <person name="Cullen D."/>
            <person name="Martin F."/>
            <person name="Rosso M.-N."/>
            <person name="Henrissat B."/>
            <person name="Hibbett D."/>
            <person name="Martinez A.T."/>
            <person name="Grigoriev I.V."/>
        </authorList>
    </citation>
    <scope>NUCLEOTIDE SEQUENCE</scope>
    <source>
        <strain evidence="4">CBS 247.69</strain>
    </source>
</reference>
<dbReference type="OrthoDB" id="623670at2759"/>
<feature type="compositionally biased region" description="Pro residues" evidence="2">
    <location>
        <begin position="165"/>
        <end position="176"/>
    </location>
</feature>
<dbReference type="PANTHER" id="PTHR31836">
    <property type="match status" value="1"/>
</dbReference>